<gene>
    <name evidence="4" type="ordered locus">bpr_III111</name>
</gene>
<dbReference type="CDD" id="cd00085">
    <property type="entry name" value="HNHc"/>
    <property type="match status" value="1"/>
</dbReference>
<keyword evidence="2" id="KW-0812">Transmembrane</keyword>
<dbReference type="EMBL" id="CP001811">
    <property type="protein sequence ID" value="ADL35799.1"/>
    <property type="molecule type" value="Genomic_DNA"/>
</dbReference>
<evidence type="ECO:0000259" key="3">
    <source>
        <dbReference type="SMART" id="SM00507"/>
    </source>
</evidence>
<keyword evidence="4" id="KW-0540">Nuclease</keyword>
<feature type="transmembrane region" description="Helical" evidence="2">
    <location>
        <begin position="39"/>
        <end position="57"/>
    </location>
</feature>
<keyword evidence="1" id="KW-0175">Coiled coil</keyword>
<protein>
    <submittedName>
        <fullName evidence="4">HNH endonuclease domain-containing protein</fullName>
    </submittedName>
</protein>
<dbReference type="STRING" id="515622.bpr_III111"/>
<name>E0S317_BUTPB</name>
<feature type="coiled-coil region" evidence="1">
    <location>
        <begin position="405"/>
        <end position="445"/>
    </location>
</feature>
<dbReference type="InterPro" id="IPR002711">
    <property type="entry name" value="HNH"/>
</dbReference>
<organism evidence="4 5">
    <name type="scientific">Butyrivibrio proteoclasticus (strain ATCC 51982 / DSM 14932 / B316)</name>
    <name type="common">Clostridium proteoclasticum</name>
    <dbReference type="NCBI Taxonomy" id="515622"/>
    <lineage>
        <taxon>Bacteria</taxon>
        <taxon>Bacillati</taxon>
        <taxon>Bacillota</taxon>
        <taxon>Clostridia</taxon>
        <taxon>Lachnospirales</taxon>
        <taxon>Lachnospiraceae</taxon>
        <taxon>Butyrivibrio</taxon>
    </lineage>
</organism>
<sequence length="592" mass="68122">MAKTGKLKYYDEKAKKTVLIIAVVTALSFVLSIALVNPYLFMIGIIGVLVLSAYMSITEKKIKKEQGELLNEIKGKLQNTLNISSIDAFISEYDDRVVVKSRQALDSYTDLKYFKETNVLDNAKEKATTRMRISKCISHFLQNNDYKENRLYDYVAEELERYIKIIRSEYKVLVSYVTASGNNVANNMMTVSLGRLNEIAAHPEYLMSKGEYNKFLKQQEKEALEEKKKSYYEKVNAIIDFANSAKEELVVKSKANELDTLIQSLFDRTINSIQKIKELESEEWEMIGNFISSISDQVTKLVEDDKKISDYYASDDFAKIKETCDNLTQSRKDFNEYIEEKAESISKLFGTRVSRNETETNDEYNYVRAYKKSITPFTAEVSSTVFGSAENNPMDYVIKYFYPNKSQYKSQIEKLQLLIEELETLKEAKEIIENYKKDYDEYIQNVPEFVLKNDEDGFYKRLGLAVIDEAVLNVEYKFAYTSDGGMAQRSFTVPMNEENITELINRLESKLTTQALAKEQRALMTSKLRTQVKERDNYTCCQCGNSTHAEPNLLLEIDHIIPIAKGGLTKEDNLQTLCWKCNRSKGSKLITA</sequence>
<dbReference type="GO" id="GO:0003676">
    <property type="term" value="F:nucleic acid binding"/>
    <property type="evidence" value="ECO:0007669"/>
    <property type="project" value="InterPro"/>
</dbReference>
<dbReference type="AlphaFoldDB" id="E0S317"/>
<proteinExistence type="predicted"/>
<dbReference type="GO" id="GO:0004519">
    <property type="term" value="F:endonuclease activity"/>
    <property type="evidence" value="ECO:0007669"/>
    <property type="project" value="UniProtKB-KW"/>
</dbReference>
<dbReference type="InterPro" id="IPR052892">
    <property type="entry name" value="NA-targeting_endonuclease"/>
</dbReference>
<dbReference type="eggNOG" id="COG1403">
    <property type="taxonomic scope" value="Bacteria"/>
</dbReference>
<keyword evidence="5" id="KW-1185">Reference proteome</keyword>
<dbReference type="RefSeq" id="WP_013282449.1">
    <property type="nucleotide sequence ID" value="NC_014388.1"/>
</dbReference>
<reference evidence="4 5" key="1">
    <citation type="journal article" date="2010" name="PLoS ONE">
        <title>The glycobiome of the rumen bacterium Butyrivibrio proteoclasticus B316(T) highlights adaptation to a polysaccharide-rich environment.</title>
        <authorList>
            <person name="Kelly W.J."/>
            <person name="Leahy S.C."/>
            <person name="Altermann E."/>
            <person name="Yeoman C.J."/>
            <person name="Dunne J.C."/>
            <person name="Kong Z."/>
            <person name="Pacheco D.M."/>
            <person name="Li D."/>
            <person name="Noel S.J."/>
            <person name="Moon C.D."/>
            <person name="Cookson A.L."/>
            <person name="Attwood G.T."/>
        </authorList>
    </citation>
    <scope>NUCLEOTIDE SEQUENCE [LARGE SCALE GENOMIC DNA]</scope>
    <source>
        <strain evidence="5">ATCC 51982 / DSM 14932 / B316</strain>
    </source>
</reference>
<dbReference type="HOGENOM" id="CLU_460560_0_0_9"/>
<keyword evidence="4" id="KW-0255">Endonuclease</keyword>
<evidence type="ECO:0000256" key="1">
    <source>
        <dbReference type="SAM" id="Coils"/>
    </source>
</evidence>
<dbReference type="Pfam" id="PF01844">
    <property type="entry name" value="HNH"/>
    <property type="match status" value="1"/>
</dbReference>
<evidence type="ECO:0000256" key="2">
    <source>
        <dbReference type="SAM" id="Phobius"/>
    </source>
</evidence>
<dbReference type="PANTHER" id="PTHR33877">
    <property type="entry name" value="SLL1193 PROTEIN"/>
    <property type="match status" value="1"/>
</dbReference>
<keyword evidence="2" id="KW-1133">Transmembrane helix</keyword>
<accession>E0S317</accession>
<keyword evidence="2" id="KW-0472">Membrane</keyword>
<evidence type="ECO:0000313" key="4">
    <source>
        <dbReference type="EMBL" id="ADL35799.1"/>
    </source>
</evidence>
<dbReference type="PANTHER" id="PTHR33877:SF1">
    <property type="entry name" value="TYPE IV METHYL-DIRECTED RESTRICTION ENZYME ECOKMCRA"/>
    <property type="match status" value="1"/>
</dbReference>
<evidence type="ECO:0000313" key="5">
    <source>
        <dbReference type="Proteomes" id="UP000001299"/>
    </source>
</evidence>
<dbReference type="Gene3D" id="1.10.30.50">
    <property type="match status" value="1"/>
</dbReference>
<dbReference type="SMART" id="SM00507">
    <property type="entry name" value="HNHc"/>
    <property type="match status" value="1"/>
</dbReference>
<dbReference type="Proteomes" id="UP000001299">
    <property type="component" value="Chromosome 2"/>
</dbReference>
<keyword evidence="4" id="KW-0378">Hydrolase</keyword>
<dbReference type="KEGG" id="bpb:bpr_III111"/>
<dbReference type="InterPro" id="IPR003615">
    <property type="entry name" value="HNH_nuc"/>
</dbReference>
<feature type="domain" description="HNH nuclease" evidence="3">
    <location>
        <begin position="527"/>
        <end position="583"/>
    </location>
</feature>
<dbReference type="GO" id="GO:0008270">
    <property type="term" value="F:zinc ion binding"/>
    <property type="evidence" value="ECO:0007669"/>
    <property type="project" value="InterPro"/>
</dbReference>